<proteinExistence type="predicted"/>
<dbReference type="GeneID" id="28980446"/>
<evidence type="ECO:0000313" key="3">
    <source>
        <dbReference type="EMBL" id="KLT39460.1"/>
    </source>
</evidence>
<sequence length="223" mass="24344">MLGAPRPPHSTPRALLLSFSLLLLPVAEMPISHSQSARRCRKMQDSRQSAPKNRVGAWDGKPMTRAACSSHAPGLQSASGIWHMTAGRWQIAPCWHVARQPRPRARCTMHERCGVRSLHKPNVESCQGNRTRLVPHPQPGCMPACCENNVATPLPSPNYPHQSHLTLLALVSLLVALHRSHSVIICHCLTRSLAATASDTSSPLTTIIDVPHLPHVPHATPQP</sequence>
<organism evidence="3 4">
    <name type="scientific">Cutaneotrichosporon oleaginosum</name>
    <dbReference type="NCBI Taxonomy" id="879819"/>
    <lineage>
        <taxon>Eukaryota</taxon>
        <taxon>Fungi</taxon>
        <taxon>Dikarya</taxon>
        <taxon>Basidiomycota</taxon>
        <taxon>Agaricomycotina</taxon>
        <taxon>Tremellomycetes</taxon>
        <taxon>Trichosporonales</taxon>
        <taxon>Trichosporonaceae</taxon>
        <taxon>Cutaneotrichosporon</taxon>
    </lineage>
</organism>
<evidence type="ECO:0000256" key="2">
    <source>
        <dbReference type="SAM" id="SignalP"/>
    </source>
</evidence>
<reference evidence="3 4" key="1">
    <citation type="submission" date="2015-03" db="EMBL/GenBank/DDBJ databases">
        <title>Genomics and transcriptomics of the oil-accumulating basidiomycete yeast T. oleaginosus allow insights into substrate utilization and the diverse evolutionary trajectories of mating systems in fungi.</title>
        <authorList>
            <consortium name="DOE Joint Genome Institute"/>
            <person name="Kourist R."/>
            <person name="Kracht O."/>
            <person name="Bracharz F."/>
            <person name="Lipzen A."/>
            <person name="Nolan M."/>
            <person name="Ohm R."/>
            <person name="Grigoriev I."/>
            <person name="Sun S."/>
            <person name="Heitman J."/>
            <person name="Bruck T."/>
            <person name="Nowrousian M."/>
        </authorList>
    </citation>
    <scope>NUCLEOTIDE SEQUENCE [LARGE SCALE GENOMIC DNA]</scope>
    <source>
        <strain evidence="3 4">IBC0246</strain>
    </source>
</reference>
<name>A0A0J0XEF8_9TREE</name>
<gene>
    <name evidence="3" type="ORF">CC85DRAFT_195475</name>
</gene>
<dbReference type="RefSeq" id="XP_018275951.1">
    <property type="nucleotide sequence ID" value="XM_018419843.1"/>
</dbReference>
<evidence type="ECO:0000313" key="4">
    <source>
        <dbReference type="Proteomes" id="UP000053611"/>
    </source>
</evidence>
<dbReference type="Proteomes" id="UP000053611">
    <property type="component" value="Unassembled WGS sequence"/>
</dbReference>
<accession>A0A0J0XEF8</accession>
<dbReference type="EMBL" id="KQ087258">
    <property type="protein sequence ID" value="KLT39460.1"/>
    <property type="molecule type" value="Genomic_DNA"/>
</dbReference>
<feature type="chain" id="PRO_5005245271" description="Secreted protein" evidence="2">
    <location>
        <begin position="29"/>
        <end position="223"/>
    </location>
</feature>
<keyword evidence="2" id="KW-0732">Signal</keyword>
<feature type="signal peptide" evidence="2">
    <location>
        <begin position="1"/>
        <end position="28"/>
    </location>
</feature>
<protein>
    <recommendedName>
        <fullName evidence="5">Secreted protein</fullName>
    </recommendedName>
</protein>
<evidence type="ECO:0008006" key="5">
    <source>
        <dbReference type="Google" id="ProtNLM"/>
    </source>
</evidence>
<evidence type="ECO:0000256" key="1">
    <source>
        <dbReference type="SAM" id="MobiDB-lite"/>
    </source>
</evidence>
<feature type="region of interest" description="Disordered" evidence="1">
    <location>
        <begin position="34"/>
        <end position="62"/>
    </location>
</feature>
<dbReference type="AlphaFoldDB" id="A0A0J0XEF8"/>
<keyword evidence="4" id="KW-1185">Reference proteome</keyword>